<dbReference type="AlphaFoldDB" id="A0A6L9L1P7"/>
<dbReference type="Gene3D" id="3.40.50.720">
    <property type="entry name" value="NAD(P)-binding Rossmann-like Domain"/>
    <property type="match status" value="1"/>
</dbReference>
<comment type="similarity">
    <text evidence="1 3">Belongs to the short-chain dehydrogenases/reductases (SDR) family.</text>
</comment>
<reference evidence="4 5" key="1">
    <citation type="submission" date="2020-02" db="EMBL/GenBank/DDBJ databases">
        <title>Draft genome sequence of two Spirosoma agri KCTC 52727 and Spirosoma terrae KCTC 52035.</title>
        <authorList>
            <person name="Rojas J."/>
            <person name="Ambika Manirajan B."/>
            <person name="Suarez C."/>
            <person name="Ratering S."/>
            <person name="Schnell S."/>
        </authorList>
    </citation>
    <scope>NUCLEOTIDE SEQUENCE [LARGE SCALE GENOMIC DNA]</scope>
    <source>
        <strain evidence="4 5">KCTC 52035</strain>
    </source>
</reference>
<dbReference type="GO" id="GO:0016491">
    <property type="term" value="F:oxidoreductase activity"/>
    <property type="evidence" value="ECO:0007669"/>
    <property type="project" value="UniProtKB-KW"/>
</dbReference>
<dbReference type="PANTHER" id="PTHR44196:SF2">
    <property type="entry name" value="SHORT-CHAIN DEHYDROGENASE-RELATED"/>
    <property type="match status" value="1"/>
</dbReference>
<dbReference type="EMBL" id="JAAFZH010000002">
    <property type="protein sequence ID" value="NDU94474.1"/>
    <property type="molecule type" value="Genomic_DNA"/>
</dbReference>
<gene>
    <name evidence="4" type="ORF">GK108_06280</name>
</gene>
<dbReference type="InterPro" id="IPR002347">
    <property type="entry name" value="SDR_fam"/>
</dbReference>
<evidence type="ECO:0000256" key="1">
    <source>
        <dbReference type="ARBA" id="ARBA00006484"/>
    </source>
</evidence>
<dbReference type="Proteomes" id="UP000474175">
    <property type="component" value="Unassembled WGS sequence"/>
</dbReference>
<keyword evidence="2" id="KW-0560">Oxidoreductase</keyword>
<dbReference type="Pfam" id="PF00106">
    <property type="entry name" value="adh_short"/>
    <property type="match status" value="1"/>
</dbReference>
<keyword evidence="5" id="KW-1185">Reference proteome</keyword>
<proteinExistence type="inferred from homology"/>
<accession>A0A6L9L1P7</accession>
<protein>
    <submittedName>
        <fullName evidence="4">SDR family oxidoreductase</fullName>
    </submittedName>
</protein>
<evidence type="ECO:0000313" key="4">
    <source>
        <dbReference type="EMBL" id="NDU94474.1"/>
    </source>
</evidence>
<evidence type="ECO:0000313" key="5">
    <source>
        <dbReference type="Proteomes" id="UP000474175"/>
    </source>
</evidence>
<sequence length="264" mass="28667">MDVTLITGASSGIGEALATQLAARKQNLLLVARSAGKLDMLCTQLSNTYGIQAHYIPADLSKPDAAGQVYEECHKRKLTVTLLVNNAGIGSSGEFVKNNRQAELAMLQLNNASLVALCQLFLSDMIANKRGGIINVASLAAFFPSPYMAVYAASKVFVRSFTEALTEECKPYGIRVLLFSPGFTSTNFMNTPANDNAWGKVLTDGAYTQTAEQVATELIQAWKRKETFHVSGRLNAWAVRLGALIPNATVARIFASRKRKQMNQ</sequence>
<dbReference type="PRINTS" id="PR00081">
    <property type="entry name" value="GDHRDH"/>
</dbReference>
<organism evidence="4 5">
    <name type="scientific">Spirosoma terrae</name>
    <dbReference type="NCBI Taxonomy" id="1968276"/>
    <lineage>
        <taxon>Bacteria</taxon>
        <taxon>Pseudomonadati</taxon>
        <taxon>Bacteroidota</taxon>
        <taxon>Cytophagia</taxon>
        <taxon>Cytophagales</taxon>
        <taxon>Cytophagaceae</taxon>
        <taxon>Spirosoma</taxon>
    </lineage>
</organism>
<evidence type="ECO:0000256" key="3">
    <source>
        <dbReference type="RuleBase" id="RU000363"/>
    </source>
</evidence>
<dbReference type="RefSeq" id="WP_163944515.1">
    <property type="nucleotide sequence ID" value="NZ_JAAFZH010000002.1"/>
</dbReference>
<name>A0A6L9L1P7_9BACT</name>
<evidence type="ECO:0000256" key="2">
    <source>
        <dbReference type="ARBA" id="ARBA00023002"/>
    </source>
</evidence>
<dbReference type="PRINTS" id="PR00080">
    <property type="entry name" value="SDRFAMILY"/>
</dbReference>
<comment type="caution">
    <text evidence="4">The sequence shown here is derived from an EMBL/GenBank/DDBJ whole genome shotgun (WGS) entry which is preliminary data.</text>
</comment>
<dbReference type="PANTHER" id="PTHR44196">
    <property type="entry name" value="DEHYDROGENASE/REDUCTASE SDR FAMILY MEMBER 7B"/>
    <property type="match status" value="1"/>
</dbReference>
<dbReference type="SUPFAM" id="SSF51735">
    <property type="entry name" value="NAD(P)-binding Rossmann-fold domains"/>
    <property type="match status" value="1"/>
</dbReference>
<dbReference type="GO" id="GO:0016020">
    <property type="term" value="C:membrane"/>
    <property type="evidence" value="ECO:0007669"/>
    <property type="project" value="TreeGrafter"/>
</dbReference>
<dbReference type="PIRSF" id="PIRSF000126">
    <property type="entry name" value="11-beta-HSD1"/>
    <property type="match status" value="1"/>
</dbReference>
<dbReference type="InterPro" id="IPR036291">
    <property type="entry name" value="NAD(P)-bd_dom_sf"/>
</dbReference>